<dbReference type="OrthoDB" id="769564at2"/>
<gene>
    <name evidence="1" type="ORF">SAMN04488522_104492</name>
</gene>
<accession>A0A1M5H3S9</accession>
<protein>
    <submittedName>
        <fullName evidence="1">Uncharacterized protein</fullName>
    </submittedName>
</protein>
<dbReference type="Proteomes" id="UP000184287">
    <property type="component" value="Unassembled WGS sequence"/>
</dbReference>
<dbReference type="STRING" id="288992.SAMN04488522_104492"/>
<reference evidence="2" key="1">
    <citation type="submission" date="2016-11" db="EMBL/GenBank/DDBJ databases">
        <authorList>
            <person name="Varghese N."/>
            <person name="Submissions S."/>
        </authorList>
    </citation>
    <scope>NUCLEOTIDE SEQUENCE [LARGE SCALE GENOMIC DNA]</scope>
    <source>
        <strain evidence="2">DSM 16990</strain>
    </source>
</reference>
<organism evidence="1 2">
    <name type="scientific">Pedobacter caeni</name>
    <dbReference type="NCBI Taxonomy" id="288992"/>
    <lineage>
        <taxon>Bacteria</taxon>
        <taxon>Pseudomonadati</taxon>
        <taxon>Bacteroidota</taxon>
        <taxon>Sphingobacteriia</taxon>
        <taxon>Sphingobacteriales</taxon>
        <taxon>Sphingobacteriaceae</taxon>
        <taxon>Pedobacter</taxon>
    </lineage>
</organism>
<proteinExistence type="predicted"/>
<dbReference type="AlphaFoldDB" id="A0A1M5H3S9"/>
<evidence type="ECO:0000313" key="1">
    <source>
        <dbReference type="EMBL" id="SHG10558.1"/>
    </source>
</evidence>
<keyword evidence="2" id="KW-1185">Reference proteome</keyword>
<dbReference type="EMBL" id="FQUQ01000004">
    <property type="protein sequence ID" value="SHG10558.1"/>
    <property type="molecule type" value="Genomic_DNA"/>
</dbReference>
<dbReference type="RefSeq" id="WP_073233160.1">
    <property type="nucleotide sequence ID" value="NZ_FQUQ01000004.1"/>
</dbReference>
<evidence type="ECO:0000313" key="2">
    <source>
        <dbReference type="Proteomes" id="UP000184287"/>
    </source>
</evidence>
<name>A0A1M5H3S9_9SPHI</name>
<sequence>MAWYAYNGVGDPFIPSSYVKTTMNPTCLGGSSVCAIDLVDSTTIPTTAFNQNRLDYIANGLATLTAQPAGSQIYLYLKGQ</sequence>